<reference evidence="2 3" key="1">
    <citation type="submission" date="2013-02" db="EMBL/GenBank/DDBJ databases">
        <authorList>
            <person name="Harkins D.M."/>
            <person name="Durkin A.S."/>
            <person name="Brinkac L.M."/>
            <person name="Haft D.H."/>
            <person name="Selengut J.D."/>
            <person name="Sanka R."/>
            <person name="DePew J."/>
            <person name="Purushe J."/>
            <person name="Tulsiani S.M."/>
            <person name="Graham G.C."/>
            <person name="Burns M.-A."/>
            <person name="Dohnt M.F."/>
            <person name="Smythe L.D."/>
            <person name="McKay D.B."/>
            <person name="Craig S.B."/>
            <person name="Vinetz J.M."/>
            <person name="Sutton G.G."/>
            <person name="Nierman W.C."/>
            <person name="Fouts D.E."/>
        </authorList>
    </citation>
    <scope>NUCLEOTIDE SEQUENCE [LARGE SCALE GENOMIC DNA]</scope>
    <source>
        <strain evidence="2 3">LT2050</strain>
    </source>
</reference>
<feature type="transmembrane region" description="Helical" evidence="1">
    <location>
        <begin position="67"/>
        <end position="89"/>
    </location>
</feature>
<dbReference type="GO" id="GO:0042910">
    <property type="term" value="F:xenobiotic transmembrane transporter activity"/>
    <property type="evidence" value="ECO:0007669"/>
    <property type="project" value="TreeGrafter"/>
</dbReference>
<protein>
    <submittedName>
        <fullName evidence="2">RND transporter, Hydrophobe/Amphiphile Efflux-1 (HAE1)/Heavy Metal Efflux (HME) family, permease protein</fullName>
    </submittedName>
</protein>
<dbReference type="AlphaFoldDB" id="M3HBN7"/>
<proteinExistence type="predicted"/>
<dbReference type="EMBL" id="AFMD02000282">
    <property type="protein sequence ID" value="EMG21719.1"/>
    <property type="molecule type" value="Genomic_DNA"/>
</dbReference>
<sequence>MTGGIWLLFLRGMDLSVSAFVGCIALSGISVLNGLVKLDTIHRIREKEKISLRDAVLKGATSRIRPVIMTALVASFGFMPMAFGSGLGSEVQKPLATVVIGGIVSSTILTLVISPVFYYWLEDDFKN</sequence>
<keyword evidence="1" id="KW-0812">Transmembrane</keyword>
<keyword evidence="1" id="KW-0472">Membrane</keyword>
<gene>
    <name evidence="2" type="ORF">LEP1GSC150_1684</name>
</gene>
<dbReference type="PANTHER" id="PTHR32063:SF24">
    <property type="entry name" value="CATION EFFLUX SYSTEM (ACRB_ACRD_ACRF FAMILY)"/>
    <property type="match status" value="1"/>
</dbReference>
<evidence type="ECO:0000313" key="3">
    <source>
        <dbReference type="Proteomes" id="UP000011778"/>
    </source>
</evidence>
<name>M3HBN7_LEPIT</name>
<feature type="transmembrane region" description="Helical" evidence="1">
    <location>
        <begin position="95"/>
        <end position="121"/>
    </location>
</feature>
<dbReference type="InterPro" id="IPR001036">
    <property type="entry name" value="Acrflvin-R"/>
</dbReference>
<dbReference type="GO" id="GO:0005886">
    <property type="term" value="C:plasma membrane"/>
    <property type="evidence" value="ECO:0007669"/>
    <property type="project" value="TreeGrafter"/>
</dbReference>
<evidence type="ECO:0000313" key="2">
    <source>
        <dbReference type="EMBL" id="EMG21719.1"/>
    </source>
</evidence>
<dbReference type="Gene3D" id="1.20.1640.10">
    <property type="entry name" value="Multidrug efflux transporter AcrB transmembrane domain"/>
    <property type="match status" value="1"/>
</dbReference>
<organism evidence="2 3">
    <name type="scientific">Leptospira interrogans serovar Copenhageni str. LT2050</name>
    <dbReference type="NCBI Taxonomy" id="1001598"/>
    <lineage>
        <taxon>Bacteria</taxon>
        <taxon>Pseudomonadati</taxon>
        <taxon>Spirochaetota</taxon>
        <taxon>Spirochaetia</taxon>
        <taxon>Leptospirales</taxon>
        <taxon>Leptospiraceae</taxon>
        <taxon>Leptospira</taxon>
    </lineage>
</organism>
<dbReference type="PRINTS" id="PR00702">
    <property type="entry name" value="ACRIFLAVINRP"/>
</dbReference>
<comment type="caution">
    <text evidence="2">The sequence shown here is derived from an EMBL/GenBank/DDBJ whole genome shotgun (WGS) entry which is preliminary data.</text>
</comment>
<keyword evidence="1" id="KW-1133">Transmembrane helix</keyword>
<dbReference type="SUPFAM" id="SSF82866">
    <property type="entry name" value="Multidrug efflux transporter AcrB transmembrane domain"/>
    <property type="match status" value="1"/>
</dbReference>
<dbReference type="Pfam" id="PF00873">
    <property type="entry name" value="ACR_tran"/>
    <property type="match status" value="1"/>
</dbReference>
<dbReference type="Proteomes" id="UP000011778">
    <property type="component" value="Unassembled WGS sequence"/>
</dbReference>
<feature type="transmembrane region" description="Helical" evidence="1">
    <location>
        <begin position="15"/>
        <end position="36"/>
    </location>
</feature>
<accession>M3HBN7</accession>
<dbReference type="PANTHER" id="PTHR32063">
    <property type="match status" value="1"/>
</dbReference>
<evidence type="ECO:0000256" key="1">
    <source>
        <dbReference type="SAM" id="Phobius"/>
    </source>
</evidence>